<dbReference type="Pfam" id="PF20152">
    <property type="entry name" value="DUF6534"/>
    <property type="match status" value="1"/>
</dbReference>
<dbReference type="STRING" id="50990.A0A4Y7PTJ8"/>
<dbReference type="InterPro" id="IPR045339">
    <property type="entry name" value="DUF6534"/>
</dbReference>
<dbReference type="EMBL" id="ML170208">
    <property type="protein sequence ID" value="TDL18381.1"/>
    <property type="molecule type" value="Genomic_DNA"/>
</dbReference>
<reference evidence="3 4" key="1">
    <citation type="submission" date="2018-06" db="EMBL/GenBank/DDBJ databases">
        <title>A transcriptomic atlas of mushroom development highlights an independent origin of complex multicellularity.</title>
        <authorList>
            <consortium name="DOE Joint Genome Institute"/>
            <person name="Krizsan K."/>
            <person name="Almasi E."/>
            <person name="Merenyi Z."/>
            <person name="Sahu N."/>
            <person name="Viragh M."/>
            <person name="Koszo T."/>
            <person name="Mondo S."/>
            <person name="Kiss B."/>
            <person name="Balint B."/>
            <person name="Kues U."/>
            <person name="Barry K."/>
            <person name="Hegedus J.C."/>
            <person name="Henrissat B."/>
            <person name="Johnson J."/>
            <person name="Lipzen A."/>
            <person name="Ohm R."/>
            <person name="Nagy I."/>
            <person name="Pangilinan J."/>
            <person name="Yan J."/>
            <person name="Xiong Y."/>
            <person name="Grigoriev I.V."/>
            <person name="Hibbett D.S."/>
            <person name="Nagy L.G."/>
        </authorList>
    </citation>
    <scope>NUCLEOTIDE SEQUENCE [LARGE SCALE GENOMIC DNA]</scope>
    <source>
        <strain evidence="3 4">SZMC22713</strain>
    </source>
</reference>
<dbReference type="Proteomes" id="UP000294933">
    <property type="component" value="Unassembled WGS sequence"/>
</dbReference>
<protein>
    <recommendedName>
        <fullName evidence="2">DUF6534 domain-containing protein</fullName>
    </recommendedName>
</protein>
<keyword evidence="4" id="KW-1185">Reference proteome</keyword>
<feature type="transmembrane region" description="Helical" evidence="1">
    <location>
        <begin position="201"/>
        <end position="221"/>
    </location>
</feature>
<dbReference type="PANTHER" id="PTHR40465:SF1">
    <property type="entry name" value="DUF6534 DOMAIN-CONTAINING PROTEIN"/>
    <property type="match status" value="1"/>
</dbReference>
<feature type="transmembrane region" description="Helical" evidence="1">
    <location>
        <begin position="12"/>
        <end position="36"/>
    </location>
</feature>
<dbReference type="AlphaFoldDB" id="A0A4Y7PTJ8"/>
<feature type="transmembrane region" description="Helical" evidence="1">
    <location>
        <begin position="227"/>
        <end position="248"/>
    </location>
</feature>
<organism evidence="3 4">
    <name type="scientific">Rickenella mellea</name>
    <dbReference type="NCBI Taxonomy" id="50990"/>
    <lineage>
        <taxon>Eukaryota</taxon>
        <taxon>Fungi</taxon>
        <taxon>Dikarya</taxon>
        <taxon>Basidiomycota</taxon>
        <taxon>Agaricomycotina</taxon>
        <taxon>Agaricomycetes</taxon>
        <taxon>Hymenochaetales</taxon>
        <taxon>Rickenellaceae</taxon>
        <taxon>Rickenella</taxon>
    </lineage>
</organism>
<feature type="transmembrane region" description="Helical" evidence="1">
    <location>
        <begin position="119"/>
        <end position="145"/>
    </location>
</feature>
<feature type="transmembrane region" description="Helical" evidence="1">
    <location>
        <begin position="48"/>
        <end position="72"/>
    </location>
</feature>
<feature type="transmembrane region" description="Helical" evidence="1">
    <location>
        <begin position="87"/>
        <end position="107"/>
    </location>
</feature>
<name>A0A4Y7PTJ8_9AGAM</name>
<keyword evidence="1" id="KW-0812">Transmembrane</keyword>
<sequence length="329" mass="37027">MARGLHFDDTLGVILVGGMLTAVLFGITSLQIYLYYVRSKRDPRLLRGVIGVLWVMDGLHVILIIHTLYYYMVDNYLSPLALISPTWSFKVDLMVTHVTLFSVRGIFARRVWILSRGNWLLTSSVMVFAILVIIAGYGMAIRTFFMRTYADFHEVSWLIYTGLALEVATDLWIASWLCVLLNRSRSGFKKTDTMISTLMVYTINTGALTFVCAVGCFISYITMPTNFVFIGFYMLIPKLYLNALLATLNARDGLQEKVNSQPFIALSDISNLSGSGQQQSVTLPEKDGFHHQLSVNIETVTDVKSEPVEVLDIGHYPRPNHAFMSSYAV</sequence>
<keyword evidence="1" id="KW-0472">Membrane</keyword>
<dbReference type="OrthoDB" id="3268207at2759"/>
<feature type="domain" description="DUF6534" evidence="2">
    <location>
        <begin position="167"/>
        <end position="252"/>
    </location>
</feature>
<evidence type="ECO:0000313" key="3">
    <source>
        <dbReference type="EMBL" id="TDL18381.1"/>
    </source>
</evidence>
<evidence type="ECO:0000313" key="4">
    <source>
        <dbReference type="Proteomes" id="UP000294933"/>
    </source>
</evidence>
<evidence type="ECO:0000259" key="2">
    <source>
        <dbReference type="Pfam" id="PF20152"/>
    </source>
</evidence>
<dbReference type="PANTHER" id="PTHR40465">
    <property type="entry name" value="CHROMOSOME 1, WHOLE GENOME SHOTGUN SEQUENCE"/>
    <property type="match status" value="1"/>
</dbReference>
<accession>A0A4Y7PTJ8</accession>
<dbReference type="VEuPathDB" id="FungiDB:BD410DRAFT_498972"/>
<proteinExistence type="predicted"/>
<evidence type="ECO:0000256" key="1">
    <source>
        <dbReference type="SAM" id="Phobius"/>
    </source>
</evidence>
<keyword evidence="1" id="KW-1133">Transmembrane helix</keyword>
<feature type="transmembrane region" description="Helical" evidence="1">
    <location>
        <begin position="157"/>
        <end position="181"/>
    </location>
</feature>
<gene>
    <name evidence="3" type="ORF">BD410DRAFT_498972</name>
</gene>